<organism evidence="2 3">
    <name type="scientific">Penstemon smallii</name>
    <dbReference type="NCBI Taxonomy" id="265156"/>
    <lineage>
        <taxon>Eukaryota</taxon>
        <taxon>Viridiplantae</taxon>
        <taxon>Streptophyta</taxon>
        <taxon>Embryophyta</taxon>
        <taxon>Tracheophyta</taxon>
        <taxon>Spermatophyta</taxon>
        <taxon>Magnoliopsida</taxon>
        <taxon>eudicotyledons</taxon>
        <taxon>Gunneridae</taxon>
        <taxon>Pentapetalae</taxon>
        <taxon>asterids</taxon>
        <taxon>lamiids</taxon>
        <taxon>Lamiales</taxon>
        <taxon>Plantaginaceae</taxon>
        <taxon>Cheloneae</taxon>
        <taxon>Penstemon</taxon>
    </lineage>
</organism>
<name>A0ABD3S1N3_9LAMI</name>
<feature type="compositionally biased region" description="Low complexity" evidence="1">
    <location>
        <begin position="1"/>
        <end position="14"/>
    </location>
</feature>
<comment type="caution">
    <text evidence="2">The sequence shown here is derived from an EMBL/GenBank/DDBJ whole genome shotgun (WGS) entry which is preliminary data.</text>
</comment>
<dbReference type="Proteomes" id="UP001634393">
    <property type="component" value="Unassembled WGS sequence"/>
</dbReference>
<keyword evidence="3" id="KW-1185">Reference proteome</keyword>
<dbReference type="InterPro" id="IPR036047">
    <property type="entry name" value="F-box-like_dom_sf"/>
</dbReference>
<feature type="region of interest" description="Disordered" evidence="1">
    <location>
        <begin position="1"/>
        <end position="25"/>
    </location>
</feature>
<reference evidence="2 3" key="1">
    <citation type="submission" date="2024-12" db="EMBL/GenBank/DDBJ databases">
        <title>The unique morphological basis and parallel evolutionary history of personate flowers in Penstemon.</title>
        <authorList>
            <person name="Depatie T.H."/>
            <person name="Wessinger C.A."/>
        </authorList>
    </citation>
    <scope>NUCLEOTIDE SEQUENCE [LARGE SCALE GENOMIC DNA]</scope>
    <source>
        <strain evidence="2">WTNN_2</strain>
        <tissue evidence="2">Leaf</tissue>
    </source>
</reference>
<sequence>MNRNTTPSSSSTTTLQLDHRTPTPTAKRQTLLSDLAADQNLLPGLPDHIAQLCLSHVPPSTIYSVSHSWRRLIYSPFYPPFLSLYALFLSTDTDNNTGSNSVNFHSFDPISRKWQPLPPPPTDPPIRFIFRHPSYISRKLPIQSVAAAGKLVLLAATTEEFLPALSRPLVFDPLLKEWMYGPPFHAPRRWCAAGALSGVVYVASGIGSHYNNDVARSVEKWDPSRLDRAKQPRDWEKIREMKDGKFSRDAIDAVGWRGRLCVVNVKGDFAKEGLIYDVGKDEWEEMPEGMLAGWKGPAAAMVEEEEDIYMVDESKGSLKKYDHVRDTWVVVVKYHEMLKGAQQVVAGGGRVCVLSADGVSIVVVNVAGLDPGRVWVVDAPPGFQGVAIHILPRLSKVEDIASK</sequence>
<protein>
    <recommendedName>
        <fullName evidence="4">F-box/kelch-repeat protein SKIP25</fullName>
    </recommendedName>
</protein>
<dbReference type="PANTHER" id="PTHR47590:SF1">
    <property type="entry name" value="F-BOX_KELCH-REPEAT PROTEIN SKIP25"/>
    <property type="match status" value="1"/>
</dbReference>
<evidence type="ECO:0000313" key="3">
    <source>
        <dbReference type="Proteomes" id="UP001634393"/>
    </source>
</evidence>
<dbReference type="InterPro" id="IPR015915">
    <property type="entry name" value="Kelch-typ_b-propeller"/>
</dbReference>
<dbReference type="Gene3D" id="2.120.10.80">
    <property type="entry name" value="Kelch-type beta propeller"/>
    <property type="match status" value="1"/>
</dbReference>
<accession>A0ABD3S1N3</accession>
<dbReference type="EMBL" id="JBJXBP010000007">
    <property type="protein sequence ID" value="KAL3818386.1"/>
    <property type="molecule type" value="Genomic_DNA"/>
</dbReference>
<dbReference type="AlphaFoldDB" id="A0ABD3S1N3"/>
<evidence type="ECO:0008006" key="4">
    <source>
        <dbReference type="Google" id="ProtNLM"/>
    </source>
</evidence>
<dbReference type="PANTHER" id="PTHR47590">
    <property type="entry name" value="F-BOX/KELCH-REPEAT PROTEIN SKIP25"/>
    <property type="match status" value="1"/>
</dbReference>
<dbReference type="SUPFAM" id="SSF117281">
    <property type="entry name" value="Kelch motif"/>
    <property type="match status" value="1"/>
</dbReference>
<dbReference type="SUPFAM" id="SSF81383">
    <property type="entry name" value="F-box domain"/>
    <property type="match status" value="1"/>
</dbReference>
<evidence type="ECO:0000313" key="2">
    <source>
        <dbReference type="EMBL" id="KAL3818386.1"/>
    </source>
</evidence>
<proteinExistence type="predicted"/>
<gene>
    <name evidence="2" type="ORF">ACJIZ3_004291</name>
</gene>
<evidence type="ECO:0000256" key="1">
    <source>
        <dbReference type="SAM" id="MobiDB-lite"/>
    </source>
</evidence>